<dbReference type="Pfam" id="PF00571">
    <property type="entry name" value="CBS"/>
    <property type="match status" value="1"/>
</dbReference>
<dbReference type="Proteomes" id="UP001501576">
    <property type="component" value="Unassembled WGS sequence"/>
</dbReference>
<dbReference type="PROSITE" id="PS51371">
    <property type="entry name" value="CBS"/>
    <property type="match status" value="1"/>
</dbReference>
<feature type="domain" description="CBS" evidence="3">
    <location>
        <begin position="78"/>
        <end position="134"/>
    </location>
</feature>
<feature type="compositionally biased region" description="Basic and acidic residues" evidence="2">
    <location>
        <begin position="1"/>
        <end position="15"/>
    </location>
</feature>
<dbReference type="InterPro" id="IPR046342">
    <property type="entry name" value="CBS_dom_sf"/>
</dbReference>
<keyword evidence="1" id="KW-0129">CBS domain</keyword>
<evidence type="ECO:0000313" key="5">
    <source>
        <dbReference type="Proteomes" id="UP001501576"/>
    </source>
</evidence>
<name>A0ABP3NVX8_9ACTN</name>
<accession>A0ABP3NVX8</accession>
<evidence type="ECO:0000259" key="3">
    <source>
        <dbReference type="PROSITE" id="PS51371"/>
    </source>
</evidence>
<evidence type="ECO:0000256" key="1">
    <source>
        <dbReference type="PROSITE-ProRule" id="PRU00703"/>
    </source>
</evidence>
<feature type="region of interest" description="Disordered" evidence="2">
    <location>
        <begin position="41"/>
        <end position="75"/>
    </location>
</feature>
<reference evidence="5" key="1">
    <citation type="journal article" date="2019" name="Int. J. Syst. Evol. Microbiol.">
        <title>The Global Catalogue of Microorganisms (GCM) 10K type strain sequencing project: providing services to taxonomists for standard genome sequencing and annotation.</title>
        <authorList>
            <consortium name="The Broad Institute Genomics Platform"/>
            <consortium name="The Broad Institute Genome Sequencing Center for Infectious Disease"/>
            <person name="Wu L."/>
            <person name="Ma J."/>
        </authorList>
    </citation>
    <scope>NUCLEOTIDE SEQUENCE [LARGE SCALE GENOMIC DNA]</scope>
    <source>
        <strain evidence="5">JCM 5052</strain>
    </source>
</reference>
<keyword evidence="5" id="KW-1185">Reference proteome</keyword>
<dbReference type="RefSeq" id="WP_346160716.1">
    <property type="nucleotide sequence ID" value="NZ_BAAABZ010000065.1"/>
</dbReference>
<feature type="region of interest" description="Disordered" evidence="2">
    <location>
        <begin position="1"/>
        <end position="29"/>
    </location>
</feature>
<dbReference type="EMBL" id="BAAABZ010000065">
    <property type="protein sequence ID" value="GAA0552691.1"/>
    <property type="molecule type" value="Genomic_DNA"/>
</dbReference>
<dbReference type="CDD" id="cd02205">
    <property type="entry name" value="CBS_pair_SF"/>
    <property type="match status" value="1"/>
</dbReference>
<protein>
    <recommendedName>
        <fullName evidence="3">CBS domain-containing protein</fullName>
    </recommendedName>
</protein>
<evidence type="ECO:0000313" key="4">
    <source>
        <dbReference type="EMBL" id="GAA0552691.1"/>
    </source>
</evidence>
<gene>
    <name evidence="4" type="ORF">GCM10010390_63470</name>
</gene>
<proteinExistence type="predicted"/>
<evidence type="ECO:0000256" key="2">
    <source>
        <dbReference type="SAM" id="MobiDB-lite"/>
    </source>
</evidence>
<organism evidence="4 5">
    <name type="scientific">Streptomyces mordarskii</name>
    <dbReference type="NCBI Taxonomy" id="1226758"/>
    <lineage>
        <taxon>Bacteria</taxon>
        <taxon>Bacillati</taxon>
        <taxon>Actinomycetota</taxon>
        <taxon>Actinomycetes</taxon>
        <taxon>Kitasatosporales</taxon>
        <taxon>Streptomycetaceae</taxon>
        <taxon>Streptomyces</taxon>
    </lineage>
</organism>
<dbReference type="SUPFAM" id="SSF54631">
    <property type="entry name" value="CBS-domain pair"/>
    <property type="match status" value="1"/>
</dbReference>
<dbReference type="Gene3D" id="3.10.580.10">
    <property type="entry name" value="CBS-domain"/>
    <property type="match status" value="1"/>
</dbReference>
<dbReference type="InterPro" id="IPR000644">
    <property type="entry name" value="CBS_dom"/>
</dbReference>
<comment type="caution">
    <text evidence="4">The sequence shown here is derived from an EMBL/GenBank/DDBJ whole genome shotgun (WGS) entry which is preliminary data.</text>
</comment>
<sequence>MSDFERHAAGEEAHHGAPGRHRTPEAERRQDMLRRYLGAVATASSTAGETAREGRAAPVRARRRTPAHATAPRVGQVMRAPGVPVPGYTPFLDVARTLAHEHLSAIPVVDAAEHVVGVVTRADLPRSPVRGDPEIREAIESRILREEHHLDPHAIEVTVEGGGVVTVEGRGRT</sequence>